<comment type="caution">
    <text evidence="1">The sequence shown here is derived from an EMBL/GenBank/DDBJ whole genome shotgun (WGS) entry which is preliminary data.</text>
</comment>
<dbReference type="Proteomes" id="UP000610760">
    <property type="component" value="Unassembled WGS sequence"/>
</dbReference>
<accession>A0A926E6B0</accession>
<reference evidence="1" key="1">
    <citation type="submission" date="2020-08" db="EMBL/GenBank/DDBJ databases">
        <title>Genome public.</title>
        <authorList>
            <person name="Liu C."/>
            <person name="Sun Q."/>
        </authorList>
    </citation>
    <scope>NUCLEOTIDE SEQUENCE</scope>
    <source>
        <strain evidence="1">NSJ-33</strain>
    </source>
</reference>
<evidence type="ECO:0000313" key="1">
    <source>
        <dbReference type="EMBL" id="MBC8560275.1"/>
    </source>
</evidence>
<proteinExistence type="predicted"/>
<protein>
    <submittedName>
        <fullName evidence="1">Uncharacterized protein</fullName>
    </submittedName>
</protein>
<sequence length="185" mass="21336">MMQTRSKKWHMILPLLLLATACLSGWLYLNTGDRLCQRYNRYCFELNEQIKDESFLFAEVKWNSIELLNRDRKVYKTIKLESFRFWHPVKGGISQEHPGVVLYALGGAADDSVGVVFVNDPALNGELDGIDWVIRRGYHKEGEPEDKTHGEGELGISGLSQWMPDAGCLKRLGENSYRYSTRWDY</sequence>
<gene>
    <name evidence="1" type="ORF">H8710_09385</name>
</gene>
<dbReference type="RefSeq" id="WP_249295250.1">
    <property type="nucleotide sequence ID" value="NZ_JACRSV010000002.1"/>
</dbReference>
<name>A0A926E6B0_9FIRM</name>
<dbReference type="AlphaFoldDB" id="A0A926E6B0"/>
<dbReference type="EMBL" id="JACRSV010000002">
    <property type="protein sequence ID" value="MBC8560275.1"/>
    <property type="molecule type" value="Genomic_DNA"/>
</dbReference>
<dbReference type="PROSITE" id="PS51257">
    <property type="entry name" value="PROKAR_LIPOPROTEIN"/>
    <property type="match status" value="1"/>
</dbReference>
<organism evidence="1 2">
    <name type="scientific">Fumia xinanensis</name>
    <dbReference type="NCBI Taxonomy" id="2763659"/>
    <lineage>
        <taxon>Bacteria</taxon>
        <taxon>Bacillati</taxon>
        <taxon>Bacillota</taxon>
        <taxon>Clostridia</taxon>
        <taxon>Eubacteriales</taxon>
        <taxon>Oscillospiraceae</taxon>
        <taxon>Fumia</taxon>
    </lineage>
</organism>
<evidence type="ECO:0000313" key="2">
    <source>
        <dbReference type="Proteomes" id="UP000610760"/>
    </source>
</evidence>
<keyword evidence="2" id="KW-1185">Reference proteome</keyword>